<reference evidence="4 5" key="1">
    <citation type="submission" date="2016-06" db="EMBL/GenBank/DDBJ databases">
        <authorList>
            <consortium name="Pathogen Informatics"/>
        </authorList>
    </citation>
    <scope>NUCLEOTIDE SEQUENCE [LARGE SCALE GENOMIC DNA]</scope>
</reference>
<dbReference type="Pfam" id="PF07743">
    <property type="entry name" value="HSCB_C"/>
    <property type="match status" value="1"/>
</dbReference>
<dbReference type="InterPro" id="IPR036386">
    <property type="entry name" value="HscB_C_sf"/>
</dbReference>
<dbReference type="GO" id="GO:0044571">
    <property type="term" value="P:[2Fe-2S] cluster assembly"/>
    <property type="evidence" value="ECO:0007669"/>
    <property type="project" value="InterPro"/>
</dbReference>
<name>A0A1D3JMF4_PLAMA</name>
<dbReference type="RefSeq" id="XP_028860786.1">
    <property type="nucleotide sequence ID" value="XM_029004059.1"/>
</dbReference>
<dbReference type="EMBL" id="LT594628">
    <property type="protein sequence ID" value="SBT87854.1"/>
    <property type="molecule type" value="Genomic_DNA"/>
</dbReference>
<dbReference type="PANTHER" id="PTHR14021:SF15">
    <property type="entry name" value="IRON-SULFUR CLUSTER CO-CHAPERONE PROTEIN HSCB"/>
    <property type="match status" value="1"/>
</dbReference>
<protein>
    <submittedName>
        <fullName evidence="4">Chaperone, putative</fullName>
    </submittedName>
</protein>
<dbReference type="InterPro" id="IPR001623">
    <property type="entry name" value="DnaJ_domain"/>
</dbReference>
<dbReference type="Gene3D" id="1.10.287.110">
    <property type="entry name" value="DnaJ domain"/>
    <property type="match status" value="1"/>
</dbReference>
<dbReference type="NCBIfam" id="TIGR00714">
    <property type="entry name" value="hscB"/>
    <property type="match status" value="1"/>
</dbReference>
<dbReference type="Gene3D" id="1.20.1280.20">
    <property type="entry name" value="HscB, C-terminal domain"/>
    <property type="match status" value="1"/>
</dbReference>
<dbReference type="PANTHER" id="PTHR14021">
    <property type="entry name" value="IRON-SULFUR CLUSTER CO-CHAPERONE PROTEIN HSCB"/>
    <property type="match status" value="1"/>
</dbReference>
<dbReference type="SUPFAM" id="SSF47144">
    <property type="entry name" value="HSC20 (HSCB), C-terminal oligomerisation domain"/>
    <property type="match status" value="1"/>
</dbReference>
<dbReference type="GO" id="GO:0001671">
    <property type="term" value="F:ATPase activator activity"/>
    <property type="evidence" value="ECO:0007669"/>
    <property type="project" value="InterPro"/>
</dbReference>
<dbReference type="CDD" id="cd06257">
    <property type="entry name" value="DnaJ"/>
    <property type="match status" value="1"/>
</dbReference>
<dbReference type="InterPro" id="IPR036869">
    <property type="entry name" value="J_dom_sf"/>
</dbReference>
<dbReference type="VEuPathDB" id="PlasmoDB:PmUG01_07031600"/>
<comment type="similarity">
    <text evidence="1">Belongs to the HscB family.</text>
</comment>
<evidence type="ECO:0000259" key="3">
    <source>
        <dbReference type="PROSITE" id="PS50076"/>
    </source>
</evidence>
<accession>A0A1D3JMF4</accession>
<dbReference type="OMA" id="LLCEMRF"/>
<gene>
    <name evidence="4" type="primary">PmUG01_07031600</name>
    <name evidence="4" type="ORF">PMUG01_07031600</name>
</gene>
<proteinExistence type="inferred from homology"/>
<dbReference type="Proteomes" id="UP000219813">
    <property type="component" value="Chromosome 7"/>
</dbReference>
<evidence type="ECO:0000313" key="4">
    <source>
        <dbReference type="EMBL" id="SBT87854.1"/>
    </source>
</evidence>
<keyword evidence="2" id="KW-0143">Chaperone</keyword>
<dbReference type="GO" id="GO:0051087">
    <property type="term" value="F:protein-folding chaperone binding"/>
    <property type="evidence" value="ECO:0007669"/>
    <property type="project" value="InterPro"/>
</dbReference>
<dbReference type="InterPro" id="IPR009073">
    <property type="entry name" value="HscB_oligo_C"/>
</dbReference>
<sequence>MNKIKYISLLWKHNAVNNTISCKPYSNKLTKRLFINGNNKYFNKRKNIKQVKCYKCHRDINVDNVPFSCQSCKALINVDVFKIFNFFELFGFRKVSYDLDKNYLKKKFNDIQKIYHPDKNAQNSELERINEVSSYLNNAYGILLNDIDRASYMINIQYNYKIPEDENLEDEEFLSEIIKINEQINKPEMDLLLLTREYKDKYEDHVKRIKLHFEEKDFENIVNTLKKLKFINKILERLKNL</sequence>
<dbReference type="SUPFAM" id="SSF46565">
    <property type="entry name" value="Chaperone J-domain"/>
    <property type="match status" value="1"/>
</dbReference>
<dbReference type="GO" id="GO:0005739">
    <property type="term" value="C:mitochondrion"/>
    <property type="evidence" value="ECO:0007669"/>
    <property type="project" value="TreeGrafter"/>
</dbReference>
<keyword evidence="5" id="KW-1185">Reference proteome</keyword>
<feature type="domain" description="J" evidence="3">
    <location>
        <begin position="85"/>
        <end position="156"/>
    </location>
</feature>
<evidence type="ECO:0000313" key="5">
    <source>
        <dbReference type="Proteomes" id="UP000219813"/>
    </source>
</evidence>
<dbReference type="OrthoDB" id="448954at2759"/>
<dbReference type="AlphaFoldDB" id="A0A1D3JMF4"/>
<organism evidence="4 5">
    <name type="scientific">Plasmodium malariae</name>
    <dbReference type="NCBI Taxonomy" id="5858"/>
    <lineage>
        <taxon>Eukaryota</taxon>
        <taxon>Sar</taxon>
        <taxon>Alveolata</taxon>
        <taxon>Apicomplexa</taxon>
        <taxon>Aconoidasida</taxon>
        <taxon>Haemosporida</taxon>
        <taxon>Plasmodiidae</taxon>
        <taxon>Plasmodium</taxon>
        <taxon>Plasmodium (Plasmodium)</taxon>
    </lineage>
</organism>
<dbReference type="PROSITE" id="PS50076">
    <property type="entry name" value="DNAJ_2"/>
    <property type="match status" value="1"/>
</dbReference>
<dbReference type="KEGG" id="pmal:PMUG01_07031600"/>
<dbReference type="GO" id="GO:0051259">
    <property type="term" value="P:protein complex oligomerization"/>
    <property type="evidence" value="ECO:0007669"/>
    <property type="project" value="InterPro"/>
</dbReference>
<dbReference type="GeneID" id="39867879"/>
<dbReference type="InterPro" id="IPR004640">
    <property type="entry name" value="HscB"/>
</dbReference>
<evidence type="ECO:0000256" key="1">
    <source>
        <dbReference type="ARBA" id="ARBA00010476"/>
    </source>
</evidence>
<evidence type="ECO:0000256" key="2">
    <source>
        <dbReference type="ARBA" id="ARBA00023186"/>
    </source>
</evidence>